<reference evidence="2 3" key="1">
    <citation type="submission" date="2019-02" db="EMBL/GenBank/DDBJ databases">
        <title>Deep-cultivation of Planctomycetes and their phenomic and genomic characterization uncovers novel biology.</title>
        <authorList>
            <person name="Wiegand S."/>
            <person name="Jogler M."/>
            <person name="Boedeker C."/>
            <person name="Pinto D."/>
            <person name="Vollmers J."/>
            <person name="Rivas-Marin E."/>
            <person name="Kohn T."/>
            <person name="Peeters S.H."/>
            <person name="Heuer A."/>
            <person name="Rast P."/>
            <person name="Oberbeckmann S."/>
            <person name="Bunk B."/>
            <person name="Jeske O."/>
            <person name="Meyerdierks A."/>
            <person name="Storesund J.E."/>
            <person name="Kallscheuer N."/>
            <person name="Luecker S."/>
            <person name="Lage O.M."/>
            <person name="Pohl T."/>
            <person name="Merkel B.J."/>
            <person name="Hornburger P."/>
            <person name="Mueller R.-W."/>
            <person name="Bruemmer F."/>
            <person name="Labrenz M."/>
            <person name="Spormann A.M."/>
            <person name="Op Den Camp H."/>
            <person name="Overmann J."/>
            <person name="Amann R."/>
            <person name="Jetten M.S.M."/>
            <person name="Mascher T."/>
            <person name="Medema M.H."/>
            <person name="Devos D.P."/>
            <person name="Kaster A.-K."/>
            <person name="Ovreas L."/>
            <person name="Rohde M."/>
            <person name="Galperin M.Y."/>
            <person name="Jogler C."/>
        </authorList>
    </citation>
    <scope>NUCLEOTIDE SEQUENCE [LARGE SCALE GENOMIC DNA]</scope>
    <source>
        <strain evidence="2 3">Pan14r</strain>
    </source>
</reference>
<evidence type="ECO:0000313" key="2">
    <source>
        <dbReference type="EMBL" id="TWT70061.1"/>
    </source>
</evidence>
<dbReference type="Proteomes" id="UP000317238">
    <property type="component" value="Unassembled WGS sequence"/>
</dbReference>
<evidence type="ECO:0000256" key="1">
    <source>
        <dbReference type="SAM" id="SignalP"/>
    </source>
</evidence>
<sequence length="402" mass="46107" precursor="true">MSVRKLTARIIAVVIMMTAAGTTYAQNHDVPPVDPLAFDPDFRWFEPIYEADLLDMKPKKRANTGWFATYDKLLLYGTRPETFINGDAETKLDNGSGHRYEIGYMLPDKDTGWLFNWTENDVFRADVVRQERINRYSLDDLQGTADDSPAGPPFGFIVPQEDRNNLGYNTRFYDVQNSQNMIKFDSYELNKTWRLEPYHYGGILEPMVGVRWMRAEDINLRQTYQSTQDNITGNVLLPLPNPILAGVEFSAAEQITSIAQITDNEMLTAQLGFRYFKHKGRFMYSSDFRVFAGNNWQCSEAYTESELTIYAFGQTNEQPTVGEPPITIQRDRTTPTFIRNEEFLVGFDVRGELGYQLTKAISVRAGFQVIDIGRGLWRYGTEGDWDQDYQMFGGTLGLTLNR</sequence>
<gene>
    <name evidence="2" type="ORF">Pan14r_23590</name>
</gene>
<evidence type="ECO:0000313" key="3">
    <source>
        <dbReference type="Proteomes" id="UP000317238"/>
    </source>
</evidence>
<proteinExistence type="predicted"/>
<dbReference type="OrthoDB" id="255704at2"/>
<organism evidence="2 3">
    <name type="scientific">Crateriforma conspicua</name>
    <dbReference type="NCBI Taxonomy" id="2527996"/>
    <lineage>
        <taxon>Bacteria</taxon>
        <taxon>Pseudomonadati</taxon>
        <taxon>Planctomycetota</taxon>
        <taxon>Planctomycetia</taxon>
        <taxon>Planctomycetales</taxon>
        <taxon>Planctomycetaceae</taxon>
        <taxon>Crateriforma</taxon>
    </lineage>
</organism>
<protein>
    <submittedName>
        <fullName evidence="2">Uncharacterized protein</fullName>
    </submittedName>
</protein>
<comment type="caution">
    <text evidence="2">The sequence shown here is derived from an EMBL/GenBank/DDBJ whole genome shotgun (WGS) entry which is preliminary data.</text>
</comment>
<feature type="chain" id="PRO_5022844251" evidence="1">
    <location>
        <begin position="26"/>
        <end position="402"/>
    </location>
</feature>
<dbReference type="EMBL" id="SJPL01000001">
    <property type="protein sequence ID" value="TWT70061.1"/>
    <property type="molecule type" value="Genomic_DNA"/>
</dbReference>
<dbReference type="RefSeq" id="WP_145300814.1">
    <property type="nucleotide sequence ID" value="NZ_CP036319.1"/>
</dbReference>
<feature type="signal peptide" evidence="1">
    <location>
        <begin position="1"/>
        <end position="25"/>
    </location>
</feature>
<dbReference type="AlphaFoldDB" id="A0A5C5Y5X4"/>
<keyword evidence="1" id="KW-0732">Signal</keyword>
<accession>A0A5C5Y5X4</accession>
<name>A0A5C5Y5X4_9PLAN</name>
<keyword evidence="3" id="KW-1185">Reference proteome</keyword>